<dbReference type="EMBL" id="CAADRA010000004">
    <property type="protein sequence ID" value="VFT77329.1"/>
    <property type="molecule type" value="Genomic_DNA"/>
</dbReference>
<dbReference type="SMART" id="SM00248">
    <property type="entry name" value="ANK"/>
    <property type="match status" value="4"/>
</dbReference>
<keyword evidence="4" id="KW-1185">Reference proteome</keyword>
<dbReference type="InterPro" id="IPR002110">
    <property type="entry name" value="Ankyrin_rpt"/>
</dbReference>
<dbReference type="SUPFAM" id="SSF48403">
    <property type="entry name" value="Ankyrin repeat"/>
    <property type="match status" value="1"/>
</dbReference>
<evidence type="ECO:0000256" key="1">
    <source>
        <dbReference type="PROSITE-ProRule" id="PRU00023"/>
    </source>
</evidence>
<evidence type="ECO:0000313" key="4">
    <source>
        <dbReference type="Proteomes" id="UP000332933"/>
    </source>
</evidence>
<feature type="repeat" description="ANK" evidence="1">
    <location>
        <begin position="99"/>
        <end position="131"/>
    </location>
</feature>
<evidence type="ECO:0000313" key="2">
    <source>
        <dbReference type="EMBL" id="KAF0720678.1"/>
    </source>
</evidence>
<dbReference type="PROSITE" id="PS50297">
    <property type="entry name" value="ANK_REP_REGION"/>
    <property type="match status" value="2"/>
</dbReference>
<dbReference type="PROSITE" id="PS50088">
    <property type="entry name" value="ANK_REPEAT"/>
    <property type="match status" value="2"/>
</dbReference>
<accession>A0A485K302</accession>
<dbReference type="PANTHER" id="PTHR24118">
    <property type="entry name" value="POTE ANKYRIN DOMAIN"/>
    <property type="match status" value="1"/>
</dbReference>
<protein>
    <submittedName>
        <fullName evidence="3">Aste57867_103 protein</fullName>
    </submittedName>
</protein>
<dbReference type="PANTHER" id="PTHR24118:SF99">
    <property type="entry name" value="POTE ANKYRIN DOMAIN FAMILY MEMBER 3C-RELATED"/>
    <property type="match status" value="1"/>
</dbReference>
<organism evidence="3 4">
    <name type="scientific">Aphanomyces stellatus</name>
    <dbReference type="NCBI Taxonomy" id="120398"/>
    <lineage>
        <taxon>Eukaryota</taxon>
        <taxon>Sar</taxon>
        <taxon>Stramenopiles</taxon>
        <taxon>Oomycota</taxon>
        <taxon>Saprolegniomycetes</taxon>
        <taxon>Saprolegniales</taxon>
        <taxon>Verrucalvaceae</taxon>
        <taxon>Aphanomyces</taxon>
    </lineage>
</organism>
<sequence length="361" mass="39936">MQAHPHLDVWHKQRTVHGHTTTFKDMQLNYPRNAHKGVHNFLGLEDQRFLHADSSHGMLPRCQFRETPLELVRAIQFGDMATVDAKLAAGESPHATNSGGETLLHIAVLHDQPRAVQLLLEHGVAVNARTHWRPILPFQNHIPHLYAFVTASEGATPLHYACGLSSLALVKTLLAAGAQIDLGANEMCGAPLLWALTYVRPNRSRPPSYGRSAPDRPVDIVRLLLVHGASPHCRDVEDNSAVAVAVRTWTEPMHATRLYQLVAALVEAGININHKNTLGWTAWDVAPTAAIKAMLAKTFNAASGRRDAIERCGNVERERDQGRPWLRPLYVRCQEEGSSIVQDNHCQEVRDEEAATSSTTD</sequence>
<dbReference type="Pfam" id="PF12796">
    <property type="entry name" value="Ank_2"/>
    <property type="match status" value="1"/>
</dbReference>
<feature type="repeat" description="ANK" evidence="1">
    <location>
        <begin position="153"/>
        <end position="185"/>
    </location>
</feature>
<dbReference type="EMBL" id="VJMH01000004">
    <property type="protein sequence ID" value="KAF0720678.1"/>
    <property type="molecule type" value="Genomic_DNA"/>
</dbReference>
<dbReference type="OrthoDB" id="194358at2759"/>
<name>A0A485K302_9STRA</name>
<proteinExistence type="predicted"/>
<dbReference type="AlphaFoldDB" id="A0A485K302"/>
<evidence type="ECO:0000313" key="3">
    <source>
        <dbReference type="EMBL" id="VFT77329.1"/>
    </source>
</evidence>
<reference evidence="2" key="2">
    <citation type="submission" date="2019-06" db="EMBL/GenBank/DDBJ databases">
        <title>Genomics analysis of Aphanomyces spp. identifies a new class of oomycete effector associated with host adaptation.</title>
        <authorList>
            <person name="Gaulin E."/>
        </authorList>
    </citation>
    <scope>NUCLEOTIDE SEQUENCE</scope>
    <source>
        <strain evidence="2">CBS 578.67</strain>
    </source>
</reference>
<dbReference type="Gene3D" id="1.25.40.20">
    <property type="entry name" value="Ankyrin repeat-containing domain"/>
    <property type="match status" value="2"/>
</dbReference>
<dbReference type="Proteomes" id="UP000332933">
    <property type="component" value="Unassembled WGS sequence"/>
</dbReference>
<dbReference type="InterPro" id="IPR036770">
    <property type="entry name" value="Ankyrin_rpt-contain_sf"/>
</dbReference>
<gene>
    <name evidence="3" type="primary">Aste57867_103</name>
    <name evidence="2" type="ORF">As57867_000103</name>
    <name evidence="3" type="ORF">ASTE57867_103</name>
</gene>
<reference evidence="3 4" key="1">
    <citation type="submission" date="2019-03" db="EMBL/GenBank/DDBJ databases">
        <authorList>
            <person name="Gaulin E."/>
            <person name="Dumas B."/>
        </authorList>
    </citation>
    <scope>NUCLEOTIDE SEQUENCE [LARGE SCALE GENOMIC DNA]</scope>
    <source>
        <strain evidence="3">CBS 568.67</strain>
    </source>
</reference>
<keyword evidence="1" id="KW-0040">ANK repeat</keyword>